<feature type="chain" id="PRO_5026657313" evidence="1">
    <location>
        <begin position="17"/>
        <end position="103"/>
    </location>
</feature>
<reference evidence="2" key="1">
    <citation type="submission" date="2019-09" db="EMBL/GenBank/DDBJ databases">
        <title>Organ-specific transcriptomic study of the physiology of the cattle tick, Rhipicephalus microplus.</title>
        <authorList>
            <person name="Tirloni L."/>
            <person name="Braz G."/>
            <person name="Gandara A.C.P."/>
            <person name="Sabadin G.A."/>
            <person name="da Silva R.M."/>
            <person name="Guizzo M.G."/>
            <person name="Machado J.A."/>
            <person name="Costa E.P."/>
            <person name="Gomes H.F."/>
            <person name="Moraes J."/>
            <person name="Mota M.B.S."/>
            <person name="Mesquita R.D."/>
            <person name="Alvarenga P.H."/>
            <person name="Alves F."/>
            <person name="Seixas A."/>
            <person name="da Fonseca R.N."/>
            <person name="Fogaca A."/>
            <person name="Logullo C."/>
            <person name="Tanaka A."/>
            <person name="Daffre S."/>
            <person name="Termignoni C."/>
            <person name="Vaz I.S.Jr."/>
            <person name="Oliveira P.L."/>
            <person name="Ribeiro J.M."/>
        </authorList>
    </citation>
    <scope>NUCLEOTIDE SEQUENCE</scope>
    <source>
        <strain evidence="2">Porto Alegre</strain>
    </source>
</reference>
<proteinExistence type="predicted"/>
<sequence>MAIHLGLFGILVCVESSSNHLCERKDCAPACSSCQRITFLKPKARSQDELCFKRKKTNCLKRNKLGFAKDNFIHSEAIALKKRGTKQVLKPHRLYRTDGPKGW</sequence>
<feature type="signal peptide" evidence="1">
    <location>
        <begin position="1"/>
        <end position="16"/>
    </location>
</feature>
<organism evidence="2">
    <name type="scientific">Rhipicephalus microplus</name>
    <name type="common">Cattle tick</name>
    <name type="synonym">Boophilus microplus</name>
    <dbReference type="NCBI Taxonomy" id="6941"/>
    <lineage>
        <taxon>Eukaryota</taxon>
        <taxon>Metazoa</taxon>
        <taxon>Ecdysozoa</taxon>
        <taxon>Arthropoda</taxon>
        <taxon>Chelicerata</taxon>
        <taxon>Arachnida</taxon>
        <taxon>Acari</taxon>
        <taxon>Parasitiformes</taxon>
        <taxon>Ixodida</taxon>
        <taxon>Ixodoidea</taxon>
        <taxon>Ixodidae</taxon>
        <taxon>Rhipicephalinae</taxon>
        <taxon>Rhipicephalus</taxon>
        <taxon>Boophilus</taxon>
    </lineage>
</organism>
<evidence type="ECO:0000256" key="1">
    <source>
        <dbReference type="SAM" id="SignalP"/>
    </source>
</evidence>
<accession>A0A6M2DCY5</accession>
<name>A0A6M2DCY5_RHIMP</name>
<keyword evidence="1" id="KW-0732">Signal</keyword>
<evidence type="ECO:0000313" key="2">
    <source>
        <dbReference type="EMBL" id="NOV42827.1"/>
    </source>
</evidence>
<dbReference type="EMBL" id="GHWJ01010090">
    <property type="protein sequence ID" value="NOV42827.1"/>
    <property type="molecule type" value="Transcribed_RNA"/>
</dbReference>
<dbReference type="AlphaFoldDB" id="A0A6M2DCY5"/>
<protein>
    <submittedName>
        <fullName evidence="2">Putative secreted protein</fullName>
    </submittedName>
</protein>